<keyword evidence="7" id="KW-1185">Reference proteome</keyword>
<comment type="subcellular location">
    <subcellularLocation>
        <location evidence="1">Membrane</location>
        <topology evidence="1">Multi-pass membrane protein</topology>
    </subcellularLocation>
</comment>
<evidence type="ECO:0000256" key="3">
    <source>
        <dbReference type="ARBA" id="ARBA00022989"/>
    </source>
</evidence>
<dbReference type="EMBL" id="JAQAGZ010000018">
    <property type="protein sequence ID" value="MCZ8515521.1"/>
    <property type="molecule type" value="Genomic_DNA"/>
</dbReference>
<evidence type="ECO:0000256" key="2">
    <source>
        <dbReference type="ARBA" id="ARBA00022692"/>
    </source>
</evidence>
<dbReference type="InterPro" id="IPR032808">
    <property type="entry name" value="DoxX"/>
</dbReference>
<name>A0ABT4QF81_9BACL</name>
<protein>
    <submittedName>
        <fullName evidence="6">DoxX family protein</fullName>
    </submittedName>
</protein>
<organism evidence="6 7">
    <name type="scientific">Paenibacillus gyeongsangnamensis</name>
    <dbReference type="NCBI Taxonomy" id="3388067"/>
    <lineage>
        <taxon>Bacteria</taxon>
        <taxon>Bacillati</taxon>
        <taxon>Bacillota</taxon>
        <taxon>Bacilli</taxon>
        <taxon>Bacillales</taxon>
        <taxon>Paenibacillaceae</taxon>
        <taxon>Paenibacillus</taxon>
    </lineage>
</organism>
<keyword evidence="3 5" id="KW-1133">Transmembrane helix</keyword>
<feature type="transmembrane region" description="Helical" evidence="5">
    <location>
        <begin position="42"/>
        <end position="63"/>
    </location>
</feature>
<proteinExistence type="predicted"/>
<feature type="transmembrane region" description="Helical" evidence="5">
    <location>
        <begin position="96"/>
        <end position="112"/>
    </location>
</feature>
<reference evidence="6 7" key="1">
    <citation type="submission" date="2022-12" db="EMBL/GenBank/DDBJ databases">
        <title>Draft genome sequence of Paenibacillus sp. dW9.</title>
        <authorList>
            <person name="Choi E.-W."/>
            <person name="Kim D.-U."/>
        </authorList>
    </citation>
    <scope>NUCLEOTIDE SEQUENCE [LARGE SCALE GENOMIC DNA]</scope>
    <source>
        <strain evidence="7">dW9</strain>
    </source>
</reference>
<evidence type="ECO:0000256" key="4">
    <source>
        <dbReference type="ARBA" id="ARBA00023136"/>
    </source>
</evidence>
<comment type="caution">
    <text evidence="6">The sequence shown here is derived from an EMBL/GenBank/DDBJ whole genome shotgun (WGS) entry which is preliminary data.</text>
</comment>
<evidence type="ECO:0000256" key="5">
    <source>
        <dbReference type="SAM" id="Phobius"/>
    </source>
</evidence>
<dbReference type="Pfam" id="PF13564">
    <property type="entry name" value="DoxX_2"/>
    <property type="match status" value="1"/>
</dbReference>
<keyword evidence="4 5" id="KW-0472">Membrane</keyword>
<evidence type="ECO:0000256" key="1">
    <source>
        <dbReference type="ARBA" id="ARBA00004141"/>
    </source>
</evidence>
<dbReference type="Proteomes" id="UP001527882">
    <property type="component" value="Unassembled WGS sequence"/>
</dbReference>
<feature type="transmembrane region" description="Helical" evidence="5">
    <location>
        <begin position="6"/>
        <end position="22"/>
    </location>
</feature>
<evidence type="ECO:0000313" key="7">
    <source>
        <dbReference type="Proteomes" id="UP001527882"/>
    </source>
</evidence>
<dbReference type="RefSeq" id="WP_269884053.1">
    <property type="nucleotide sequence ID" value="NZ_JAQAGZ010000018.1"/>
</dbReference>
<evidence type="ECO:0000313" key="6">
    <source>
        <dbReference type="EMBL" id="MCZ8515521.1"/>
    </source>
</evidence>
<feature type="transmembrane region" description="Helical" evidence="5">
    <location>
        <begin position="69"/>
        <end position="89"/>
    </location>
</feature>
<gene>
    <name evidence="6" type="ORF">O9H85_24565</name>
</gene>
<keyword evidence="2 5" id="KW-0812">Transmembrane</keyword>
<sequence>MHVLSVVLQILMGLVFLMTGLSKVTGNKMQVQIFDHLRLPQWFRFITGLVQLVGVAGLIIGIWEEKLVLWAGLWLAITMFFGMLAHVRIKDPAKSLIAPFGLMVIMLIIVFLQ</sequence>
<accession>A0ABT4QF81</accession>